<dbReference type="RefSeq" id="WP_132430581.1">
    <property type="nucleotide sequence ID" value="NZ_SMFZ01000002.1"/>
</dbReference>
<reference evidence="3 4" key="1">
    <citation type="submission" date="2019-03" db="EMBL/GenBank/DDBJ databases">
        <title>Sequencing the genomes of 1000 actinobacteria strains.</title>
        <authorList>
            <person name="Klenk H.-P."/>
        </authorList>
    </citation>
    <scope>NUCLEOTIDE SEQUENCE [LARGE SCALE GENOMIC DNA]</scope>
    <source>
        <strain evidence="3 4">DSM 44969</strain>
    </source>
</reference>
<evidence type="ECO:0000256" key="1">
    <source>
        <dbReference type="SAM" id="MobiDB-lite"/>
    </source>
</evidence>
<feature type="region of interest" description="Disordered" evidence="1">
    <location>
        <begin position="23"/>
        <end position="49"/>
    </location>
</feature>
<feature type="compositionally biased region" description="Gly residues" evidence="1">
    <location>
        <begin position="34"/>
        <end position="45"/>
    </location>
</feature>
<evidence type="ECO:0000313" key="3">
    <source>
        <dbReference type="EMBL" id="TCK21893.1"/>
    </source>
</evidence>
<keyword evidence="4" id="KW-1185">Reference proteome</keyword>
<feature type="compositionally biased region" description="Basic and acidic residues" evidence="1">
    <location>
        <begin position="23"/>
        <end position="33"/>
    </location>
</feature>
<dbReference type="InterPro" id="IPR045713">
    <property type="entry name" value="DUF6069"/>
</dbReference>
<keyword evidence="2" id="KW-0812">Transmembrane</keyword>
<keyword evidence="2" id="KW-0472">Membrane</keyword>
<accession>A0A4R1HLJ0</accession>
<dbReference type="Pfam" id="PF19545">
    <property type="entry name" value="DUF6069"/>
    <property type="match status" value="1"/>
</dbReference>
<feature type="transmembrane region" description="Helical" evidence="2">
    <location>
        <begin position="164"/>
        <end position="185"/>
    </location>
</feature>
<sequence length="188" mass="19206">MSQGWDDRTRAAGYDRGYDRGRDAGYDRGRDAGYGRGGGGNGGGYDRPPRRSSINAGRLWSGGVAAAIIAALIAFLALLLVRVLLQIPYLAPTDTGALAGGNTTTLCVSAALAALAATALAHLLLVSVPSPMSYFGWIAGLLTAVAAILPLLSSETLAVRITTGIIHLVIGVAIISLVTTAAMAASNR</sequence>
<comment type="caution">
    <text evidence="3">The sequence shown here is derived from an EMBL/GenBank/DDBJ whole genome shotgun (WGS) entry which is preliminary data.</text>
</comment>
<organism evidence="3 4">
    <name type="scientific">Pseudonocardia endophytica</name>
    <dbReference type="NCBI Taxonomy" id="401976"/>
    <lineage>
        <taxon>Bacteria</taxon>
        <taxon>Bacillati</taxon>
        <taxon>Actinomycetota</taxon>
        <taxon>Actinomycetes</taxon>
        <taxon>Pseudonocardiales</taxon>
        <taxon>Pseudonocardiaceae</taxon>
        <taxon>Pseudonocardia</taxon>
    </lineage>
</organism>
<evidence type="ECO:0000256" key="2">
    <source>
        <dbReference type="SAM" id="Phobius"/>
    </source>
</evidence>
<feature type="transmembrane region" description="Helical" evidence="2">
    <location>
        <begin position="106"/>
        <end position="128"/>
    </location>
</feature>
<name>A0A4R1HLJ0_PSEEN</name>
<dbReference type="Proteomes" id="UP000295560">
    <property type="component" value="Unassembled WGS sequence"/>
</dbReference>
<feature type="transmembrane region" description="Helical" evidence="2">
    <location>
        <begin position="59"/>
        <end position="85"/>
    </location>
</feature>
<dbReference type="EMBL" id="SMFZ01000002">
    <property type="protein sequence ID" value="TCK21893.1"/>
    <property type="molecule type" value="Genomic_DNA"/>
</dbReference>
<dbReference type="AlphaFoldDB" id="A0A4R1HLJ0"/>
<dbReference type="OrthoDB" id="4868427at2"/>
<feature type="transmembrane region" description="Helical" evidence="2">
    <location>
        <begin position="134"/>
        <end position="152"/>
    </location>
</feature>
<keyword evidence="2" id="KW-1133">Transmembrane helix</keyword>
<proteinExistence type="predicted"/>
<protein>
    <submittedName>
        <fullName evidence="3">Uncharacterized protein</fullName>
    </submittedName>
</protein>
<gene>
    <name evidence="3" type="ORF">EV378_5885</name>
</gene>
<evidence type="ECO:0000313" key="4">
    <source>
        <dbReference type="Proteomes" id="UP000295560"/>
    </source>
</evidence>